<accession>A0AAD6VN52</accession>
<reference evidence="1" key="1">
    <citation type="submission" date="2023-03" db="EMBL/GenBank/DDBJ databases">
        <title>Massive genome expansion in bonnet fungi (Mycena s.s.) driven by repeated elements and novel gene families across ecological guilds.</title>
        <authorList>
            <consortium name="Lawrence Berkeley National Laboratory"/>
            <person name="Harder C.B."/>
            <person name="Miyauchi S."/>
            <person name="Viragh M."/>
            <person name="Kuo A."/>
            <person name="Thoen E."/>
            <person name="Andreopoulos B."/>
            <person name="Lu D."/>
            <person name="Skrede I."/>
            <person name="Drula E."/>
            <person name="Henrissat B."/>
            <person name="Morin E."/>
            <person name="Kohler A."/>
            <person name="Barry K."/>
            <person name="LaButti K."/>
            <person name="Morin E."/>
            <person name="Salamov A."/>
            <person name="Lipzen A."/>
            <person name="Mereny Z."/>
            <person name="Hegedus B."/>
            <person name="Baldrian P."/>
            <person name="Stursova M."/>
            <person name="Weitz H."/>
            <person name="Taylor A."/>
            <person name="Grigoriev I.V."/>
            <person name="Nagy L.G."/>
            <person name="Martin F."/>
            <person name="Kauserud H."/>
        </authorList>
    </citation>
    <scope>NUCLEOTIDE SEQUENCE</scope>
    <source>
        <strain evidence="1">9144</strain>
    </source>
</reference>
<organism evidence="1 2">
    <name type="scientific">Mycena pura</name>
    <dbReference type="NCBI Taxonomy" id="153505"/>
    <lineage>
        <taxon>Eukaryota</taxon>
        <taxon>Fungi</taxon>
        <taxon>Dikarya</taxon>
        <taxon>Basidiomycota</taxon>
        <taxon>Agaricomycotina</taxon>
        <taxon>Agaricomycetes</taxon>
        <taxon>Agaricomycetidae</taxon>
        <taxon>Agaricales</taxon>
        <taxon>Marasmiineae</taxon>
        <taxon>Mycenaceae</taxon>
        <taxon>Mycena</taxon>
    </lineage>
</organism>
<comment type="caution">
    <text evidence="1">The sequence shown here is derived from an EMBL/GenBank/DDBJ whole genome shotgun (WGS) entry which is preliminary data.</text>
</comment>
<evidence type="ECO:0000313" key="2">
    <source>
        <dbReference type="Proteomes" id="UP001219525"/>
    </source>
</evidence>
<keyword evidence="2" id="KW-1185">Reference proteome</keyword>
<name>A0AAD6VN52_9AGAR</name>
<protein>
    <submittedName>
        <fullName evidence="1">Uncharacterized protein</fullName>
    </submittedName>
</protein>
<proteinExistence type="predicted"/>
<dbReference type="Proteomes" id="UP001219525">
    <property type="component" value="Unassembled WGS sequence"/>
</dbReference>
<sequence length="194" mass="21334">MAMDVPAPPVAGAANIRDKSHIMCACPEDLRGIYIADSRSSRSSLCASKTEKGHELKLLDDAGSPVLSNLTNHASQSQVGSREEKLRLDCRICGVSYHMSKPSEPLAKRPAKKAKGTKGYRVAQVRVVFTILHRIAQTVFPLGSPPNHRLYKISRTEKDGERMASIVPVESIRRSIHLIPKFVRRLNGNRAGPC</sequence>
<dbReference type="AlphaFoldDB" id="A0AAD6VN52"/>
<dbReference type="EMBL" id="JARJCW010000018">
    <property type="protein sequence ID" value="KAJ7214868.1"/>
    <property type="molecule type" value="Genomic_DNA"/>
</dbReference>
<evidence type="ECO:0000313" key="1">
    <source>
        <dbReference type="EMBL" id="KAJ7214868.1"/>
    </source>
</evidence>
<gene>
    <name evidence="1" type="ORF">GGX14DRAFT_542096</name>
</gene>